<reference evidence="2 3" key="1">
    <citation type="submission" date="2021-05" db="EMBL/GenBank/DDBJ databases">
        <title>Croceibacterium sp. LX-88 genome sequence.</title>
        <authorList>
            <person name="Luo X."/>
        </authorList>
    </citation>
    <scope>NUCLEOTIDE SEQUENCE [LARGE SCALE GENOMIC DNA]</scope>
    <source>
        <strain evidence="2 3">LX-88</strain>
    </source>
</reference>
<dbReference type="EMBL" id="JAHFVK010000001">
    <property type="protein sequence ID" value="MBT2134004.1"/>
    <property type="molecule type" value="Genomic_DNA"/>
</dbReference>
<sequence length="76" mass="8968">MNWYFPLIPAILIAILFWATRETLRTGRVEKMGMVVRRSEKPVTFWAFVVTQWFWIAMMLIVLGMWGVDFNGLRTG</sequence>
<gene>
    <name evidence="2" type="ORF">KK137_06625</name>
</gene>
<keyword evidence="1" id="KW-0472">Membrane</keyword>
<evidence type="ECO:0000313" key="3">
    <source>
        <dbReference type="Proteomes" id="UP000811255"/>
    </source>
</evidence>
<dbReference type="Proteomes" id="UP000811255">
    <property type="component" value="Unassembled WGS sequence"/>
</dbReference>
<accession>A0ABS5W6I6</accession>
<dbReference type="RefSeq" id="WP_214535365.1">
    <property type="nucleotide sequence ID" value="NZ_JAHFVK010000001.1"/>
</dbReference>
<keyword evidence="1" id="KW-1133">Transmembrane helix</keyword>
<evidence type="ECO:0000256" key="1">
    <source>
        <dbReference type="SAM" id="Phobius"/>
    </source>
</evidence>
<protein>
    <submittedName>
        <fullName evidence="2">Uncharacterized protein</fullName>
    </submittedName>
</protein>
<comment type="caution">
    <text evidence="2">The sequence shown here is derived from an EMBL/GenBank/DDBJ whole genome shotgun (WGS) entry which is preliminary data.</text>
</comment>
<keyword evidence="3" id="KW-1185">Reference proteome</keyword>
<feature type="transmembrane region" description="Helical" evidence="1">
    <location>
        <begin position="6"/>
        <end position="24"/>
    </location>
</feature>
<evidence type="ECO:0000313" key="2">
    <source>
        <dbReference type="EMBL" id="MBT2134004.1"/>
    </source>
</evidence>
<proteinExistence type="predicted"/>
<feature type="transmembrane region" description="Helical" evidence="1">
    <location>
        <begin position="45"/>
        <end position="68"/>
    </location>
</feature>
<organism evidence="2 3">
    <name type="scientific">Croceibacterium selenioxidans</name>
    <dbReference type="NCBI Taxonomy" id="2838833"/>
    <lineage>
        <taxon>Bacteria</taxon>
        <taxon>Pseudomonadati</taxon>
        <taxon>Pseudomonadota</taxon>
        <taxon>Alphaproteobacteria</taxon>
        <taxon>Sphingomonadales</taxon>
        <taxon>Erythrobacteraceae</taxon>
        <taxon>Croceibacterium</taxon>
    </lineage>
</organism>
<keyword evidence="1" id="KW-0812">Transmembrane</keyword>
<name>A0ABS5W6I6_9SPHN</name>